<evidence type="ECO:0000256" key="1">
    <source>
        <dbReference type="ARBA" id="ARBA00023125"/>
    </source>
</evidence>
<proteinExistence type="predicted"/>
<dbReference type="GO" id="GO:0003677">
    <property type="term" value="F:DNA binding"/>
    <property type="evidence" value="ECO:0007669"/>
    <property type="project" value="UniProtKB-KW"/>
</dbReference>
<evidence type="ECO:0000313" key="5">
    <source>
        <dbReference type="Proteomes" id="UP000649829"/>
    </source>
</evidence>
<dbReference type="InterPro" id="IPR011010">
    <property type="entry name" value="DNA_brk_join_enz"/>
</dbReference>
<dbReference type="SUPFAM" id="SSF56349">
    <property type="entry name" value="DNA breaking-rejoining enzymes"/>
    <property type="match status" value="1"/>
</dbReference>
<evidence type="ECO:0000259" key="3">
    <source>
        <dbReference type="Pfam" id="PF20172"/>
    </source>
</evidence>
<reference evidence="4" key="1">
    <citation type="journal article" date="2014" name="Int. J. Syst. Evol. Microbiol.">
        <title>Complete genome sequence of Corynebacterium casei LMG S-19264T (=DSM 44701T), isolated from a smear-ripened cheese.</title>
        <authorList>
            <consortium name="US DOE Joint Genome Institute (JGI-PGF)"/>
            <person name="Walter F."/>
            <person name="Albersmeier A."/>
            <person name="Kalinowski J."/>
            <person name="Ruckert C."/>
        </authorList>
    </citation>
    <scope>NUCLEOTIDE SEQUENCE</scope>
    <source>
        <strain evidence="4">CGMCC 1.6293</strain>
    </source>
</reference>
<evidence type="ECO:0000313" key="4">
    <source>
        <dbReference type="EMBL" id="GGL82290.1"/>
    </source>
</evidence>
<sequence length="478" mass="53802">MKNLWLRGNTYWFRMRRPDRYASVYSGSHVNQSLKTDSRAEALALAPVVKRQWLAELDARLAQVAPASSREAFQATLAVAKAHGRGFTDAQALADGPLPQLLEALTYAQASDPEAKSAVFAAALGGFDLPGTTITELSVDMPRLLISETLAKNDRQLREWKNRYIRASDAFVAAVGDKPVKDVTVQDIFAVRRLWRKRVEEKAVATGYANKHLGYLEAMIDAFYSDLEIDLFENPCQGIRIDDKQPWEKKSARSSKKEFKPSWIRETILSPGKTDRLNDEARDILIVMAETGCRASEVYDSPASAIHLDHEIPHLAIEVEMPSPGDKAGHRRDVKTGSSIRKVPLVGAALEAVQRHPDGFPRYRGNANFSNAVMKFFKDNELLPSPDHKISSLRHSYESRMRRLNIDNEERGQLMGHSLKRIRGREVYGDETELKLRALFAEMIAFPTQTWAPRSFQTLNQEISRILEEEGFKLPGSS</sequence>
<dbReference type="InterPro" id="IPR013762">
    <property type="entry name" value="Integrase-like_cat_sf"/>
</dbReference>
<keyword evidence="5" id="KW-1185">Reference proteome</keyword>
<name>A0A917SIF6_9RHOB</name>
<protein>
    <submittedName>
        <fullName evidence="4">Integrase</fullName>
    </submittedName>
</protein>
<dbReference type="GO" id="GO:0006310">
    <property type="term" value="P:DNA recombination"/>
    <property type="evidence" value="ECO:0007669"/>
    <property type="project" value="UniProtKB-KW"/>
</dbReference>
<accession>A0A917SIF6</accession>
<dbReference type="Proteomes" id="UP000649829">
    <property type="component" value="Unassembled WGS sequence"/>
</dbReference>
<dbReference type="AlphaFoldDB" id="A0A917SIF6"/>
<dbReference type="Gene3D" id="1.10.150.130">
    <property type="match status" value="1"/>
</dbReference>
<comment type="caution">
    <text evidence="4">The sequence shown here is derived from an EMBL/GenBank/DDBJ whole genome shotgun (WGS) entry which is preliminary data.</text>
</comment>
<feature type="domain" description="DUF6538" evidence="3">
    <location>
        <begin position="3"/>
        <end position="58"/>
    </location>
</feature>
<evidence type="ECO:0000256" key="2">
    <source>
        <dbReference type="ARBA" id="ARBA00023172"/>
    </source>
</evidence>
<dbReference type="RefSeq" id="WP_156954610.1">
    <property type="nucleotide sequence ID" value="NZ_BMLF01000001.1"/>
</dbReference>
<keyword evidence="1" id="KW-0238">DNA-binding</keyword>
<dbReference type="EMBL" id="BMLF01000001">
    <property type="protein sequence ID" value="GGL82290.1"/>
    <property type="molecule type" value="Genomic_DNA"/>
</dbReference>
<dbReference type="Gene3D" id="1.10.443.10">
    <property type="entry name" value="Intergrase catalytic core"/>
    <property type="match status" value="1"/>
</dbReference>
<reference evidence="4" key="2">
    <citation type="submission" date="2020-09" db="EMBL/GenBank/DDBJ databases">
        <authorList>
            <person name="Sun Q."/>
            <person name="Zhou Y."/>
        </authorList>
    </citation>
    <scope>NUCLEOTIDE SEQUENCE</scope>
    <source>
        <strain evidence="4">CGMCC 1.6293</strain>
    </source>
</reference>
<organism evidence="4 5">
    <name type="scientific">Pseudooceanicola nanhaiensis</name>
    <dbReference type="NCBI Taxonomy" id="375761"/>
    <lineage>
        <taxon>Bacteria</taxon>
        <taxon>Pseudomonadati</taxon>
        <taxon>Pseudomonadota</taxon>
        <taxon>Alphaproteobacteria</taxon>
        <taxon>Rhodobacterales</taxon>
        <taxon>Paracoccaceae</taxon>
        <taxon>Pseudooceanicola</taxon>
    </lineage>
</organism>
<keyword evidence="2" id="KW-0233">DNA recombination</keyword>
<dbReference type="InterPro" id="IPR010998">
    <property type="entry name" value="Integrase_recombinase_N"/>
</dbReference>
<gene>
    <name evidence="4" type="ORF">GCM10011534_00470</name>
</gene>
<dbReference type="Pfam" id="PF20172">
    <property type="entry name" value="DUF6538"/>
    <property type="match status" value="1"/>
</dbReference>
<dbReference type="GO" id="GO:0015074">
    <property type="term" value="P:DNA integration"/>
    <property type="evidence" value="ECO:0007669"/>
    <property type="project" value="InterPro"/>
</dbReference>
<dbReference type="InterPro" id="IPR046668">
    <property type="entry name" value="DUF6538"/>
</dbReference>